<feature type="signal peptide" evidence="1">
    <location>
        <begin position="1"/>
        <end position="20"/>
    </location>
</feature>
<name>A0A2M4DBI7_ANODA</name>
<feature type="chain" id="PRO_5014727559" evidence="1">
    <location>
        <begin position="21"/>
        <end position="66"/>
    </location>
</feature>
<keyword evidence="1" id="KW-0732">Signal</keyword>
<evidence type="ECO:0000256" key="1">
    <source>
        <dbReference type="SAM" id="SignalP"/>
    </source>
</evidence>
<sequence>MCDFSTVSFIWVFIIRVALRRGITELLVSSAMTSRDCSGITVMSALMEDTLATTLWTELPGISFRK</sequence>
<dbReference type="EMBL" id="GGFL01010280">
    <property type="protein sequence ID" value="MBW74458.1"/>
    <property type="molecule type" value="Transcribed_RNA"/>
</dbReference>
<accession>A0A2M4DBI7</accession>
<reference evidence="2" key="1">
    <citation type="submission" date="2018-01" db="EMBL/GenBank/DDBJ databases">
        <title>An insight into the sialome of Amazonian anophelines.</title>
        <authorList>
            <person name="Ribeiro J.M."/>
            <person name="Scarpassa V."/>
            <person name="Calvo E."/>
        </authorList>
    </citation>
    <scope>NUCLEOTIDE SEQUENCE</scope>
</reference>
<proteinExistence type="predicted"/>
<evidence type="ECO:0000313" key="2">
    <source>
        <dbReference type="EMBL" id="MBW74458.1"/>
    </source>
</evidence>
<protein>
    <submittedName>
        <fullName evidence="2">Putative secreted protein</fullName>
    </submittedName>
</protein>
<dbReference type="AlphaFoldDB" id="A0A2M4DBI7"/>
<organism evidence="2">
    <name type="scientific">Anopheles darlingi</name>
    <name type="common">Mosquito</name>
    <dbReference type="NCBI Taxonomy" id="43151"/>
    <lineage>
        <taxon>Eukaryota</taxon>
        <taxon>Metazoa</taxon>
        <taxon>Ecdysozoa</taxon>
        <taxon>Arthropoda</taxon>
        <taxon>Hexapoda</taxon>
        <taxon>Insecta</taxon>
        <taxon>Pterygota</taxon>
        <taxon>Neoptera</taxon>
        <taxon>Endopterygota</taxon>
        <taxon>Diptera</taxon>
        <taxon>Nematocera</taxon>
        <taxon>Culicoidea</taxon>
        <taxon>Culicidae</taxon>
        <taxon>Anophelinae</taxon>
        <taxon>Anopheles</taxon>
    </lineage>
</organism>